<comment type="caution">
    <text evidence="3">The sequence shown here is derived from an EMBL/GenBank/DDBJ whole genome shotgun (WGS) entry which is preliminary data.</text>
</comment>
<dbReference type="EMBL" id="JACAZI010000034">
    <property type="protein sequence ID" value="KAF7329000.1"/>
    <property type="molecule type" value="Genomic_DNA"/>
</dbReference>
<dbReference type="PANTHER" id="PTHR39394:SF1">
    <property type="entry name" value="DNAJ HOMOLOGUE SUBFAMILY C MEMBER 28 CONSERVED DOMAIN-CONTAINING PROTEIN"/>
    <property type="match status" value="1"/>
</dbReference>
<evidence type="ECO:0000256" key="1">
    <source>
        <dbReference type="SAM" id="MobiDB-lite"/>
    </source>
</evidence>
<gene>
    <name evidence="3" type="ORF">MVEN_02530000</name>
</gene>
<feature type="compositionally biased region" description="Basic and acidic residues" evidence="1">
    <location>
        <begin position="97"/>
        <end position="109"/>
    </location>
</feature>
<evidence type="ECO:0000313" key="3">
    <source>
        <dbReference type="EMBL" id="KAF7329000.1"/>
    </source>
</evidence>
<feature type="domain" description="DnaJ homologue subfamily C member 28 conserved" evidence="2">
    <location>
        <begin position="273"/>
        <end position="343"/>
    </location>
</feature>
<dbReference type="PANTHER" id="PTHR39394">
    <property type="entry name" value="YALI0E31793P"/>
    <property type="match status" value="1"/>
</dbReference>
<dbReference type="Proteomes" id="UP000620124">
    <property type="component" value="Unassembled WGS sequence"/>
</dbReference>
<dbReference type="OrthoDB" id="547796at2759"/>
<dbReference type="Pfam" id="PF09350">
    <property type="entry name" value="DJC28_CD"/>
    <property type="match status" value="1"/>
</dbReference>
<protein>
    <submittedName>
        <fullName evidence="3">DUF1992 domain-containing protein</fullName>
    </submittedName>
</protein>
<feature type="region of interest" description="Disordered" evidence="1">
    <location>
        <begin position="129"/>
        <end position="177"/>
    </location>
</feature>
<reference evidence="3" key="1">
    <citation type="submission" date="2020-05" db="EMBL/GenBank/DDBJ databases">
        <title>Mycena genomes resolve the evolution of fungal bioluminescence.</title>
        <authorList>
            <person name="Tsai I.J."/>
        </authorList>
    </citation>
    <scope>NUCLEOTIDE SEQUENCE</scope>
    <source>
        <strain evidence="3">CCC161011</strain>
    </source>
</reference>
<dbReference type="InterPro" id="IPR018961">
    <property type="entry name" value="DnaJ_homolog_subfam-C_membr-28"/>
</dbReference>
<evidence type="ECO:0000259" key="2">
    <source>
        <dbReference type="Pfam" id="PF09350"/>
    </source>
</evidence>
<sequence length="426" mass="47018">MLLRFAQLCRSQFSTSAVLRKPGSLASESVIRGSTGSAKLFADAAREEAESGRVHEEPGIGLNSHPTGGLTGSAKLFADAAREEVESESTASPRVPQHPEEPNWTGDERIEDTVLRMLVDKYKPLRTGTIQTAEQKLRKSPSRVQQYHPDAPPLDPAPPPPSSLPPGSSWADVPLLPGSADHRPWHTEFKVPEHAKSSIKFARFPPPSHSPLRATQAGDLEQTRKTEKEFNKKLGRIIGARESTLDYRLGLGPHAKRTGPRANPVSVKGWTGLIEDRIEQARRAGFFASVKGRGKPITRAPEEFNPFIAREEFLMNRIVKRNGAAPPWVQLQSELDASLDTFRALLLAGWTRHAVRTLTLGGVHVHTHDLTAVKAWRDPGWAKREAGYHAAALAEVNERVRKYNALAPYAVRRTPYVLEAELKGHV</sequence>
<keyword evidence="4" id="KW-1185">Reference proteome</keyword>
<name>A0A8H6WUT0_9AGAR</name>
<feature type="compositionally biased region" description="Pro residues" evidence="1">
    <location>
        <begin position="150"/>
        <end position="164"/>
    </location>
</feature>
<organism evidence="3 4">
    <name type="scientific">Mycena venus</name>
    <dbReference type="NCBI Taxonomy" id="2733690"/>
    <lineage>
        <taxon>Eukaryota</taxon>
        <taxon>Fungi</taxon>
        <taxon>Dikarya</taxon>
        <taxon>Basidiomycota</taxon>
        <taxon>Agaricomycotina</taxon>
        <taxon>Agaricomycetes</taxon>
        <taxon>Agaricomycetidae</taxon>
        <taxon>Agaricales</taxon>
        <taxon>Marasmiineae</taxon>
        <taxon>Mycenaceae</taxon>
        <taxon>Mycena</taxon>
    </lineage>
</organism>
<evidence type="ECO:0000313" key="4">
    <source>
        <dbReference type="Proteomes" id="UP000620124"/>
    </source>
</evidence>
<feature type="region of interest" description="Disordered" evidence="1">
    <location>
        <begin position="80"/>
        <end position="109"/>
    </location>
</feature>
<proteinExistence type="predicted"/>
<accession>A0A8H6WUT0</accession>
<dbReference type="AlphaFoldDB" id="A0A8H6WUT0"/>